<dbReference type="CDD" id="cd00051">
    <property type="entry name" value="EFh"/>
    <property type="match status" value="1"/>
</dbReference>
<feature type="domain" description="EF-hand" evidence="7">
    <location>
        <begin position="64"/>
        <end position="99"/>
    </location>
</feature>
<dbReference type="InterPro" id="IPR018247">
    <property type="entry name" value="EF_Hand_1_Ca_BS"/>
</dbReference>
<keyword evidence="5" id="KW-0106">Calcium</keyword>
<dbReference type="EMBL" id="CAJOBI010002581">
    <property type="protein sequence ID" value="CAF3935136.1"/>
    <property type="molecule type" value="Genomic_DNA"/>
</dbReference>
<dbReference type="AlphaFoldDB" id="A0A8S2M2Z1"/>
<reference evidence="8" key="1">
    <citation type="submission" date="2021-02" db="EMBL/GenBank/DDBJ databases">
        <authorList>
            <person name="Nowell W R."/>
        </authorList>
    </citation>
    <scope>NUCLEOTIDE SEQUENCE</scope>
</reference>
<name>A0A8S2M2Z1_9BILA</name>
<dbReference type="PROSITE" id="PS00018">
    <property type="entry name" value="EF_HAND_1"/>
    <property type="match status" value="2"/>
</dbReference>
<feature type="domain" description="EF-hand" evidence="7">
    <location>
        <begin position="18"/>
        <end position="53"/>
    </location>
</feature>
<dbReference type="InterPro" id="IPR002048">
    <property type="entry name" value="EF_hand_dom"/>
</dbReference>
<evidence type="ECO:0000313" key="8">
    <source>
        <dbReference type="EMBL" id="CAF3935136.1"/>
    </source>
</evidence>
<comment type="similarity">
    <text evidence="1">Belongs to the recoverin family.</text>
</comment>
<feature type="non-terminal residue" evidence="8">
    <location>
        <position position="1"/>
    </location>
</feature>
<dbReference type="InterPro" id="IPR028846">
    <property type="entry name" value="Recoverin"/>
</dbReference>
<dbReference type="Gene3D" id="1.10.238.10">
    <property type="entry name" value="EF-hand"/>
    <property type="match status" value="1"/>
</dbReference>
<evidence type="ECO:0000313" key="9">
    <source>
        <dbReference type="Proteomes" id="UP000676336"/>
    </source>
</evidence>
<keyword evidence="6" id="KW-0449">Lipoprotein</keyword>
<gene>
    <name evidence="8" type="ORF">SMN809_LOCUS8408</name>
</gene>
<comment type="caution">
    <text evidence="8">The sequence shown here is derived from an EMBL/GenBank/DDBJ whole genome shotgun (WGS) entry which is preliminary data.</text>
</comment>
<evidence type="ECO:0000256" key="6">
    <source>
        <dbReference type="ARBA" id="ARBA00023288"/>
    </source>
</evidence>
<dbReference type="PANTHER" id="PTHR23055">
    <property type="entry name" value="CALCIUM BINDING PROTEINS"/>
    <property type="match status" value="1"/>
</dbReference>
<dbReference type="Pfam" id="PF13499">
    <property type="entry name" value="EF-hand_7"/>
    <property type="match status" value="1"/>
</dbReference>
<evidence type="ECO:0000256" key="1">
    <source>
        <dbReference type="ARBA" id="ARBA00006049"/>
    </source>
</evidence>
<dbReference type="SUPFAM" id="SSF47473">
    <property type="entry name" value="EF-hand"/>
    <property type="match status" value="1"/>
</dbReference>
<evidence type="ECO:0000256" key="5">
    <source>
        <dbReference type="ARBA" id="ARBA00022837"/>
    </source>
</evidence>
<evidence type="ECO:0000259" key="7">
    <source>
        <dbReference type="PROSITE" id="PS50222"/>
    </source>
</evidence>
<evidence type="ECO:0000256" key="4">
    <source>
        <dbReference type="ARBA" id="ARBA00022737"/>
    </source>
</evidence>
<accession>A0A8S2M2Z1</accession>
<proteinExistence type="inferred from homology"/>
<dbReference type="SMART" id="SM00054">
    <property type="entry name" value="EFh"/>
    <property type="match status" value="2"/>
</dbReference>
<dbReference type="PROSITE" id="PS50222">
    <property type="entry name" value="EF_HAND_2"/>
    <property type="match status" value="2"/>
</dbReference>
<evidence type="ECO:0000256" key="3">
    <source>
        <dbReference type="ARBA" id="ARBA00022723"/>
    </source>
</evidence>
<dbReference type="Proteomes" id="UP000676336">
    <property type="component" value="Unassembled WGS sequence"/>
</dbReference>
<keyword evidence="4" id="KW-0677">Repeat</keyword>
<dbReference type="InterPro" id="IPR011992">
    <property type="entry name" value="EF-hand-dom_pair"/>
</dbReference>
<organism evidence="8 9">
    <name type="scientific">Rotaria magnacalcarata</name>
    <dbReference type="NCBI Taxonomy" id="392030"/>
    <lineage>
        <taxon>Eukaryota</taxon>
        <taxon>Metazoa</taxon>
        <taxon>Spiralia</taxon>
        <taxon>Gnathifera</taxon>
        <taxon>Rotifera</taxon>
        <taxon>Eurotatoria</taxon>
        <taxon>Bdelloidea</taxon>
        <taxon>Philodinida</taxon>
        <taxon>Philodinidae</taxon>
        <taxon>Rotaria</taxon>
    </lineage>
</organism>
<keyword evidence="2" id="KW-0519">Myristate</keyword>
<keyword evidence="3" id="KW-0479">Metal-binding</keyword>
<dbReference type="PRINTS" id="PR00450">
    <property type="entry name" value="RECOVERIN"/>
</dbReference>
<protein>
    <recommendedName>
        <fullName evidence="7">EF-hand domain-containing protein</fullName>
    </recommendedName>
</protein>
<sequence>IVDFNEFLTAIALTMSSEIKDRLDLAFSMYDINGDGLLDKKELIHIIKLIYEVNGKKKFKQDLSPEDTARMIIEKFDTDGDRKLSRKEFIDGCLNDTELRKLLTP</sequence>
<dbReference type="GO" id="GO:0005509">
    <property type="term" value="F:calcium ion binding"/>
    <property type="evidence" value="ECO:0007669"/>
    <property type="project" value="InterPro"/>
</dbReference>
<dbReference type="PANTHER" id="PTHR23055:SF178">
    <property type="entry name" value="NEUROCALCIN HOMOLOG"/>
    <property type="match status" value="1"/>
</dbReference>
<evidence type="ECO:0000256" key="2">
    <source>
        <dbReference type="ARBA" id="ARBA00022707"/>
    </source>
</evidence>